<keyword evidence="3" id="KW-1185">Reference proteome</keyword>
<dbReference type="Ensembl" id="ENSCINT00000024676.2">
    <property type="protein sequence ID" value="ENSCINP00000024430.2"/>
    <property type="gene ID" value="ENSCING00000003381.3"/>
</dbReference>
<evidence type="ECO:0000313" key="3">
    <source>
        <dbReference type="Proteomes" id="UP000008144"/>
    </source>
</evidence>
<feature type="region of interest" description="Disordered" evidence="1">
    <location>
        <begin position="27"/>
        <end position="80"/>
    </location>
</feature>
<dbReference type="EMBL" id="EAAA01002659">
    <property type="status" value="NOT_ANNOTATED_CDS"/>
    <property type="molecule type" value="Genomic_DNA"/>
</dbReference>
<reference evidence="2" key="4">
    <citation type="submission" date="2025-09" db="UniProtKB">
        <authorList>
            <consortium name="Ensembl"/>
        </authorList>
    </citation>
    <scope>IDENTIFICATION</scope>
</reference>
<dbReference type="Proteomes" id="UP000008144">
    <property type="component" value="Chromosome 8"/>
</dbReference>
<feature type="compositionally biased region" description="Polar residues" evidence="1">
    <location>
        <begin position="51"/>
        <end position="62"/>
    </location>
</feature>
<dbReference type="HOGENOM" id="CLU_795797_0_0_1"/>
<protein>
    <submittedName>
        <fullName evidence="2">Uncharacterized protein</fullName>
    </submittedName>
</protein>
<feature type="compositionally biased region" description="Basic and acidic residues" evidence="1">
    <location>
        <begin position="315"/>
        <end position="339"/>
    </location>
</feature>
<sequence length="349" mass="39136">MNFNRDSSVYNRRRAFMNRSCSGYLKGGITSTSKDSLDDDIDDATSETSSVQSTNSTRSYKSWRQAHKRRRREKLERTQSLFGDATSRDYREERRRQIDPFTFDIRRTPIHSMEGSVDPGLKEDSRNISSSSVDIDIPRHDVTTDNYDVGQFNELSTIIQSPVEPFYSSSSLDSLSEGESGKPKISEDDVIRHQKWPTSEEHKETRDWLISKSSPPPQNEYVIKKIPNVIEKSKEITKRSKEPNLALAFGAGGLNELSRIFESRQATGEHSEVFNQISDVNNSVDISIPKVISSTPSYLEQPASNGPASTVPGAEDGKTEEKDSDVLHGQGNEHPEKQQPNEGAGHISP</sequence>
<feature type="region of interest" description="Disordered" evidence="1">
    <location>
        <begin position="296"/>
        <end position="349"/>
    </location>
</feature>
<organism evidence="2 3">
    <name type="scientific">Ciona intestinalis</name>
    <name type="common">Transparent sea squirt</name>
    <name type="synonym">Ascidia intestinalis</name>
    <dbReference type="NCBI Taxonomy" id="7719"/>
    <lineage>
        <taxon>Eukaryota</taxon>
        <taxon>Metazoa</taxon>
        <taxon>Chordata</taxon>
        <taxon>Tunicata</taxon>
        <taxon>Ascidiacea</taxon>
        <taxon>Phlebobranchia</taxon>
        <taxon>Cionidae</taxon>
        <taxon>Ciona</taxon>
    </lineage>
</organism>
<dbReference type="AlphaFoldDB" id="F7BMI8"/>
<reference evidence="2" key="3">
    <citation type="submission" date="2025-08" db="UniProtKB">
        <authorList>
            <consortium name="Ensembl"/>
        </authorList>
    </citation>
    <scope>IDENTIFICATION</scope>
</reference>
<reference evidence="3" key="1">
    <citation type="journal article" date="2002" name="Science">
        <title>The draft genome of Ciona intestinalis: insights into chordate and vertebrate origins.</title>
        <authorList>
            <person name="Dehal P."/>
            <person name="Satou Y."/>
            <person name="Campbell R.K."/>
            <person name="Chapman J."/>
            <person name="Degnan B."/>
            <person name="De Tomaso A."/>
            <person name="Davidson B."/>
            <person name="Di Gregorio A."/>
            <person name="Gelpke M."/>
            <person name="Goodstein D.M."/>
            <person name="Harafuji N."/>
            <person name="Hastings K.E."/>
            <person name="Ho I."/>
            <person name="Hotta K."/>
            <person name="Huang W."/>
            <person name="Kawashima T."/>
            <person name="Lemaire P."/>
            <person name="Martinez D."/>
            <person name="Meinertzhagen I.A."/>
            <person name="Necula S."/>
            <person name="Nonaka M."/>
            <person name="Putnam N."/>
            <person name="Rash S."/>
            <person name="Saiga H."/>
            <person name="Satake M."/>
            <person name="Terry A."/>
            <person name="Yamada L."/>
            <person name="Wang H.G."/>
            <person name="Awazu S."/>
            <person name="Azumi K."/>
            <person name="Boore J."/>
            <person name="Branno M."/>
            <person name="Chin-Bow S."/>
            <person name="DeSantis R."/>
            <person name="Doyle S."/>
            <person name="Francino P."/>
            <person name="Keys D.N."/>
            <person name="Haga S."/>
            <person name="Hayashi H."/>
            <person name="Hino K."/>
            <person name="Imai K.S."/>
            <person name="Inaba K."/>
            <person name="Kano S."/>
            <person name="Kobayashi K."/>
            <person name="Kobayashi M."/>
            <person name="Lee B.I."/>
            <person name="Makabe K.W."/>
            <person name="Manohar C."/>
            <person name="Matassi G."/>
            <person name="Medina M."/>
            <person name="Mochizuki Y."/>
            <person name="Mount S."/>
            <person name="Morishita T."/>
            <person name="Miura S."/>
            <person name="Nakayama A."/>
            <person name="Nishizaka S."/>
            <person name="Nomoto H."/>
            <person name="Ohta F."/>
            <person name="Oishi K."/>
            <person name="Rigoutsos I."/>
            <person name="Sano M."/>
            <person name="Sasaki A."/>
            <person name="Sasakura Y."/>
            <person name="Shoguchi E."/>
            <person name="Shin-i T."/>
            <person name="Spagnuolo A."/>
            <person name="Stainier D."/>
            <person name="Suzuki M.M."/>
            <person name="Tassy O."/>
            <person name="Takatori N."/>
            <person name="Tokuoka M."/>
            <person name="Yagi K."/>
            <person name="Yoshizaki F."/>
            <person name="Wada S."/>
            <person name="Zhang C."/>
            <person name="Hyatt P.D."/>
            <person name="Larimer F."/>
            <person name="Detter C."/>
            <person name="Doggett N."/>
            <person name="Glavina T."/>
            <person name="Hawkins T."/>
            <person name="Richardson P."/>
            <person name="Lucas S."/>
            <person name="Kohara Y."/>
            <person name="Levine M."/>
            <person name="Satoh N."/>
            <person name="Rokhsar D.S."/>
        </authorList>
    </citation>
    <scope>NUCLEOTIDE SEQUENCE [LARGE SCALE GENOMIC DNA]</scope>
</reference>
<feature type="compositionally biased region" description="Polar residues" evidence="1">
    <location>
        <begin position="296"/>
        <end position="308"/>
    </location>
</feature>
<evidence type="ECO:0000313" key="2">
    <source>
        <dbReference type="Ensembl" id="ENSCINP00000024430.2"/>
    </source>
</evidence>
<proteinExistence type="predicted"/>
<feature type="region of interest" description="Disordered" evidence="1">
    <location>
        <begin position="111"/>
        <end position="130"/>
    </location>
</feature>
<name>F7BMI8_CIOIN</name>
<evidence type="ECO:0000256" key="1">
    <source>
        <dbReference type="SAM" id="MobiDB-lite"/>
    </source>
</evidence>
<reference evidence="2" key="2">
    <citation type="journal article" date="2008" name="Genome Biol.">
        <title>Improved genome assembly and evidence-based global gene model set for the chordate Ciona intestinalis: new insight into intron and operon populations.</title>
        <authorList>
            <person name="Satou Y."/>
            <person name="Mineta K."/>
            <person name="Ogasawara M."/>
            <person name="Sasakura Y."/>
            <person name="Shoguchi E."/>
            <person name="Ueno K."/>
            <person name="Yamada L."/>
            <person name="Matsumoto J."/>
            <person name="Wasserscheid J."/>
            <person name="Dewar K."/>
            <person name="Wiley G.B."/>
            <person name="Macmil S.L."/>
            <person name="Roe B.A."/>
            <person name="Zeller R.W."/>
            <person name="Hastings K.E."/>
            <person name="Lemaire P."/>
            <person name="Lindquist E."/>
            <person name="Endo T."/>
            <person name="Hotta K."/>
            <person name="Inaba K."/>
        </authorList>
    </citation>
    <scope>NUCLEOTIDE SEQUENCE [LARGE SCALE GENOMIC DNA]</scope>
    <source>
        <strain evidence="2">wild type</strain>
    </source>
</reference>
<dbReference type="InParanoid" id="F7BMI8"/>
<dbReference type="GeneTree" id="ENSGT00390000010270"/>
<accession>F7BMI8</accession>